<evidence type="ECO:0000313" key="2">
    <source>
        <dbReference type="Proteomes" id="UP001215598"/>
    </source>
</evidence>
<sequence length="177" mass="20325">MKPNHHWAVHIPDQVLDLGPLNAFWAFLTERLNKILKNHNSNNWTGSRLEVSMMREFNRTSKLSSVVLSEPVGSDGSISWLKHEPVQLLVGMKDHFEAIGTVENATHAETSDGTRVVSGPVVRTNSRMAKEDILRFGLFQYYNKDRIQVHFAWNIAPYTNLLSPYVDFYKFALLNRK</sequence>
<accession>A0AAD7IKT9</accession>
<gene>
    <name evidence="1" type="ORF">B0H16DRAFT_1463482</name>
</gene>
<name>A0AAD7IKT9_9AGAR</name>
<proteinExistence type="predicted"/>
<protein>
    <submittedName>
        <fullName evidence="1">Uncharacterized protein</fullName>
    </submittedName>
</protein>
<comment type="caution">
    <text evidence="1">The sequence shown here is derived from an EMBL/GenBank/DDBJ whole genome shotgun (WGS) entry which is preliminary data.</text>
</comment>
<dbReference type="EMBL" id="JARKIB010000089">
    <property type="protein sequence ID" value="KAJ7743811.1"/>
    <property type="molecule type" value="Genomic_DNA"/>
</dbReference>
<evidence type="ECO:0000313" key="1">
    <source>
        <dbReference type="EMBL" id="KAJ7743811.1"/>
    </source>
</evidence>
<dbReference type="Proteomes" id="UP001215598">
    <property type="component" value="Unassembled WGS sequence"/>
</dbReference>
<organism evidence="1 2">
    <name type="scientific">Mycena metata</name>
    <dbReference type="NCBI Taxonomy" id="1033252"/>
    <lineage>
        <taxon>Eukaryota</taxon>
        <taxon>Fungi</taxon>
        <taxon>Dikarya</taxon>
        <taxon>Basidiomycota</taxon>
        <taxon>Agaricomycotina</taxon>
        <taxon>Agaricomycetes</taxon>
        <taxon>Agaricomycetidae</taxon>
        <taxon>Agaricales</taxon>
        <taxon>Marasmiineae</taxon>
        <taxon>Mycenaceae</taxon>
        <taxon>Mycena</taxon>
    </lineage>
</organism>
<reference evidence="1" key="1">
    <citation type="submission" date="2023-03" db="EMBL/GenBank/DDBJ databases">
        <title>Massive genome expansion in bonnet fungi (Mycena s.s.) driven by repeated elements and novel gene families across ecological guilds.</title>
        <authorList>
            <consortium name="Lawrence Berkeley National Laboratory"/>
            <person name="Harder C.B."/>
            <person name="Miyauchi S."/>
            <person name="Viragh M."/>
            <person name="Kuo A."/>
            <person name="Thoen E."/>
            <person name="Andreopoulos B."/>
            <person name="Lu D."/>
            <person name="Skrede I."/>
            <person name="Drula E."/>
            <person name="Henrissat B."/>
            <person name="Morin E."/>
            <person name="Kohler A."/>
            <person name="Barry K."/>
            <person name="LaButti K."/>
            <person name="Morin E."/>
            <person name="Salamov A."/>
            <person name="Lipzen A."/>
            <person name="Mereny Z."/>
            <person name="Hegedus B."/>
            <person name="Baldrian P."/>
            <person name="Stursova M."/>
            <person name="Weitz H."/>
            <person name="Taylor A."/>
            <person name="Grigoriev I.V."/>
            <person name="Nagy L.G."/>
            <person name="Martin F."/>
            <person name="Kauserud H."/>
        </authorList>
    </citation>
    <scope>NUCLEOTIDE SEQUENCE</scope>
    <source>
        <strain evidence="1">CBHHK182m</strain>
    </source>
</reference>
<dbReference type="AlphaFoldDB" id="A0AAD7IKT9"/>
<keyword evidence="2" id="KW-1185">Reference proteome</keyword>